<protein>
    <recommendedName>
        <fullName evidence="3">Beta-lactamase</fullName>
    </recommendedName>
</protein>
<accession>L9WVL7</accession>
<dbReference type="AlphaFoldDB" id="L9WVL7"/>
<dbReference type="RefSeq" id="WP_005559898.1">
    <property type="nucleotide sequence ID" value="NZ_AOIB01000043.1"/>
</dbReference>
<gene>
    <name evidence="1" type="ORF">C491_21276</name>
</gene>
<dbReference type="PATRIC" id="fig|1227497.3.peg.4358"/>
<dbReference type="eggNOG" id="arCOG04567">
    <property type="taxonomic scope" value="Archaea"/>
</dbReference>
<dbReference type="InterPro" id="IPR036866">
    <property type="entry name" value="RibonucZ/Hydroxyglut_hydro"/>
</dbReference>
<dbReference type="OrthoDB" id="169463at2157"/>
<dbReference type="Proteomes" id="UP000011688">
    <property type="component" value="Unassembled WGS sequence"/>
</dbReference>
<dbReference type="STRING" id="1227497.C491_21276"/>
<organism evidence="1 2">
    <name type="scientific">Natronococcus amylolyticus DSM 10524</name>
    <dbReference type="NCBI Taxonomy" id="1227497"/>
    <lineage>
        <taxon>Archaea</taxon>
        <taxon>Methanobacteriati</taxon>
        <taxon>Methanobacteriota</taxon>
        <taxon>Stenosarchaea group</taxon>
        <taxon>Halobacteria</taxon>
        <taxon>Halobacteriales</taxon>
        <taxon>Natrialbaceae</taxon>
        <taxon>Natronococcus</taxon>
    </lineage>
</organism>
<comment type="caution">
    <text evidence="1">The sequence shown here is derived from an EMBL/GenBank/DDBJ whole genome shotgun (WGS) entry which is preliminary data.</text>
</comment>
<keyword evidence="2" id="KW-1185">Reference proteome</keyword>
<sequence length="227" mass="25020">MPFRVDERSTEFAEIDRFDGGVGWIAHPDEEMQRASHALEHEGEVWVIDPVDAEGVDALLAEFGEVRGVVVTLDRHARDAADVANRHDVPVYLPAFFEGVSEELEAPVVRFGDELADTGFKARTVVDSRFWQEVALYDPDRRTLVVSESVGTADYFLAMGERLGVHPMRRAIPPRDALGDLAPDRVLVGHGAGVLTDATTALETALSQSRTRAPLLYAKTGRKLLPF</sequence>
<evidence type="ECO:0000313" key="1">
    <source>
        <dbReference type="EMBL" id="ELY53462.1"/>
    </source>
</evidence>
<proteinExistence type="predicted"/>
<dbReference type="EMBL" id="AOIB01000043">
    <property type="protein sequence ID" value="ELY53462.1"/>
    <property type="molecule type" value="Genomic_DNA"/>
</dbReference>
<dbReference type="Gene3D" id="3.60.15.10">
    <property type="entry name" value="Ribonuclease Z/Hydroxyacylglutathione hydrolase-like"/>
    <property type="match status" value="1"/>
</dbReference>
<evidence type="ECO:0008006" key="3">
    <source>
        <dbReference type="Google" id="ProtNLM"/>
    </source>
</evidence>
<dbReference type="SUPFAM" id="SSF56281">
    <property type="entry name" value="Metallo-hydrolase/oxidoreductase"/>
    <property type="match status" value="1"/>
</dbReference>
<name>L9WVL7_9EURY</name>
<reference evidence="1 2" key="1">
    <citation type="journal article" date="2014" name="PLoS Genet.">
        <title>Phylogenetically driven sequencing of extremely halophilic archaea reveals strategies for static and dynamic osmo-response.</title>
        <authorList>
            <person name="Becker E.A."/>
            <person name="Seitzer P.M."/>
            <person name="Tritt A."/>
            <person name="Larsen D."/>
            <person name="Krusor M."/>
            <person name="Yao A.I."/>
            <person name="Wu D."/>
            <person name="Madern D."/>
            <person name="Eisen J.A."/>
            <person name="Darling A.E."/>
            <person name="Facciotti M.T."/>
        </authorList>
    </citation>
    <scope>NUCLEOTIDE SEQUENCE [LARGE SCALE GENOMIC DNA]</scope>
    <source>
        <strain evidence="1 2">DSM 10524</strain>
    </source>
</reference>
<evidence type="ECO:0000313" key="2">
    <source>
        <dbReference type="Proteomes" id="UP000011688"/>
    </source>
</evidence>